<gene>
    <name evidence="1" type="ORF">PAHAL_7G132500</name>
</gene>
<accession>A0A2S3I6D7</accession>
<sequence length="235" mass="25873">MPTLIITVDLECCRCSAKIQKVLCCIQDRGEFVIEKIVYEKDKVLVSGPFDADKLSSKLCCKAGRIIKKIEVKPPEKETPKSPKPELPCKPICPYPYPYPYPQPTWPCSCPTPYCCGCQSKPPPPKEESKSPETKSKPKPDPALCKLIYPYPYLYPCPQPAWPCSCPTPHCGCQSKPASTPPPAPAEPPKPPACQCPAWSPCYCSGGYPPYMPPPMPYPMVVCDESPPYGACTVM</sequence>
<dbReference type="AlphaFoldDB" id="A0A2S3I6D7"/>
<evidence type="ECO:0000313" key="1">
    <source>
        <dbReference type="EMBL" id="PAN37908.1"/>
    </source>
</evidence>
<dbReference type="PANTHER" id="PTHR47005:SF11">
    <property type="entry name" value="OS04G0401100 PROTEIN"/>
    <property type="match status" value="1"/>
</dbReference>
<name>A0A2S3I6D7_9POAL</name>
<dbReference type="EMBL" id="CM008052">
    <property type="protein sequence ID" value="PAN37908.1"/>
    <property type="molecule type" value="Genomic_DNA"/>
</dbReference>
<proteinExistence type="predicted"/>
<reference evidence="1" key="1">
    <citation type="submission" date="2018-04" db="EMBL/GenBank/DDBJ databases">
        <title>WGS assembly of Panicum hallii.</title>
        <authorList>
            <person name="Lovell J."/>
            <person name="Jenkins J."/>
            <person name="Lowry D."/>
            <person name="Mamidi S."/>
            <person name="Sreedasyam A."/>
            <person name="Weng X."/>
            <person name="Barry K."/>
            <person name="Bonette J."/>
            <person name="Campitelli B."/>
            <person name="Daum C."/>
            <person name="Gordon S."/>
            <person name="Gould B."/>
            <person name="Lipzen A."/>
            <person name="Macqueen A."/>
            <person name="Palacio-Mejia J."/>
            <person name="Plott C."/>
            <person name="Shakirov E."/>
            <person name="Shu S."/>
            <person name="Yoshinaga Y."/>
            <person name="Zane M."/>
            <person name="Rokhsar D."/>
            <person name="Grimwood J."/>
            <person name="Schmutz J."/>
            <person name="Juenger T."/>
        </authorList>
    </citation>
    <scope>NUCLEOTIDE SEQUENCE [LARGE SCALE GENOMIC DNA]</scope>
    <source>
        <strain evidence="1">FIL2</strain>
    </source>
</reference>
<protein>
    <recommendedName>
        <fullName evidence="2">HMA domain-containing protein</fullName>
    </recommendedName>
</protein>
<dbReference type="PANTHER" id="PTHR47005">
    <property type="entry name" value="HEAVY METAL TRANSPORT/DETOXIFICATION SUPERFAMILY PROTEIN"/>
    <property type="match status" value="1"/>
</dbReference>
<evidence type="ECO:0008006" key="2">
    <source>
        <dbReference type="Google" id="ProtNLM"/>
    </source>
</evidence>
<dbReference type="Gramene" id="PAN37908">
    <property type="protein sequence ID" value="PAN37908"/>
    <property type="gene ID" value="PAHAL_7G132500"/>
</dbReference>
<dbReference type="Proteomes" id="UP000243499">
    <property type="component" value="Chromosome 7"/>
</dbReference>
<organism evidence="1">
    <name type="scientific">Panicum hallii</name>
    <dbReference type="NCBI Taxonomy" id="206008"/>
    <lineage>
        <taxon>Eukaryota</taxon>
        <taxon>Viridiplantae</taxon>
        <taxon>Streptophyta</taxon>
        <taxon>Embryophyta</taxon>
        <taxon>Tracheophyta</taxon>
        <taxon>Spermatophyta</taxon>
        <taxon>Magnoliopsida</taxon>
        <taxon>Liliopsida</taxon>
        <taxon>Poales</taxon>
        <taxon>Poaceae</taxon>
        <taxon>PACMAD clade</taxon>
        <taxon>Panicoideae</taxon>
        <taxon>Panicodae</taxon>
        <taxon>Paniceae</taxon>
        <taxon>Panicinae</taxon>
        <taxon>Panicum</taxon>
        <taxon>Panicum sect. Panicum</taxon>
    </lineage>
</organism>